<dbReference type="PANTHER" id="PTHR30595">
    <property type="entry name" value="GLPR-RELATED TRANSCRIPTIONAL REPRESSOR"/>
    <property type="match status" value="1"/>
</dbReference>
<proteinExistence type="predicted"/>
<dbReference type="Pfam" id="PF13749">
    <property type="entry name" value="HATPase_c_4"/>
    <property type="match status" value="1"/>
</dbReference>
<dbReference type="GO" id="GO:0016787">
    <property type="term" value="F:hydrolase activity"/>
    <property type="evidence" value="ECO:0007669"/>
    <property type="project" value="UniProtKB-KW"/>
</dbReference>
<dbReference type="Gene3D" id="1.10.10.10">
    <property type="entry name" value="Winged helix-like DNA-binding domain superfamily/Winged helix DNA-binding domain"/>
    <property type="match status" value="1"/>
</dbReference>
<dbReference type="CDD" id="cd00090">
    <property type="entry name" value="HTH_ARSR"/>
    <property type="match status" value="1"/>
</dbReference>
<dbReference type="Pfam" id="PF04326">
    <property type="entry name" value="SLFN_AlbA_2"/>
    <property type="match status" value="1"/>
</dbReference>
<dbReference type="Proteomes" id="UP000029046">
    <property type="component" value="Unassembled WGS sequence"/>
</dbReference>
<dbReference type="InterPro" id="IPR038461">
    <property type="entry name" value="Schlafen_AlbA_2_dom_sf"/>
</dbReference>
<dbReference type="InterPro" id="IPR036390">
    <property type="entry name" value="WH_DNA-bd_sf"/>
</dbReference>
<feature type="domain" description="Schlafen AlbA-2" evidence="2">
    <location>
        <begin position="24"/>
        <end position="143"/>
    </location>
</feature>
<dbReference type="PANTHER" id="PTHR30595:SF6">
    <property type="entry name" value="SCHLAFEN ALBA-2 DOMAIN-CONTAINING PROTEIN"/>
    <property type="match status" value="1"/>
</dbReference>
<evidence type="ECO:0000259" key="2">
    <source>
        <dbReference type="Pfam" id="PF04326"/>
    </source>
</evidence>
<gene>
    <name evidence="3" type="ORF">BIGA_1443</name>
</gene>
<feature type="compositionally biased region" description="Basic and acidic residues" evidence="1">
    <location>
        <begin position="212"/>
        <end position="233"/>
    </location>
</feature>
<dbReference type="Gene3D" id="3.30.565.60">
    <property type="match status" value="1"/>
</dbReference>
<dbReference type="RefSeq" id="WP_034259777.1">
    <property type="nucleotide sequence ID" value="NZ_JGYX01000004.1"/>
</dbReference>
<reference evidence="3 4" key="1">
    <citation type="submission" date="2014-03" db="EMBL/GenBank/DDBJ databases">
        <title>Genomics of Bifidobacteria.</title>
        <authorList>
            <person name="Ventura M."/>
            <person name="Milani C."/>
            <person name="Lugli G.A."/>
        </authorList>
    </citation>
    <scope>NUCLEOTIDE SEQUENCE [LARGE SCALE GENOMIC DNA]</scope>
    <source>
        <strain evidence="3 4">LMG 11586</strain>
    </source>
</reference>
<evidence type="ECO:0000313" key="4">
    <source>
        <dbReference type="Proteomes" id="UP000029046"/>
    </source>
</evidence>
<feature type="region of interest" description="Disordered" evidence="1">
    <location>
        <begin position="212"/>
        <end position="242"/>
    </location>
</feature>
<dbReference type="SUPFAM" id="SSF46785">
    <property type="entry name" value="Winged helix' DNA-binding domain"/>
    <property type="match status" value="1"/>
</dbReference>
<evidence type="ECO:0000313" key="3">
    <source>
        <dbReference type="EMBL" id="KFI60686.1"/>
    </source>
</evidence>
<dbReference type="GO" id="GO:0003678">
    <property type="term" value="F:DNA helicase activity"/>
    <property type="evidence" value="ECO:0007669"/>
    <property type="project" value="UniProtKB-EC"/>
</dbReference>
<accession>A0A087API6</accession>
<dbReference type="InterPro" id="IPR007421">
    <property type="entry name" value="Schlafen_AlbA_2_dom"/>
</dbReference>
<dbReference type="AlphaFoldDB" id="A0A087API6"/>
<protein>
    <submittedName>
        <fullName evidence="3">Transcriptional regulator</fullName>
        <ecNumber evidence="3">3.6.4.12</ecNumber>
    </submittedName>
</protein>
<dbReference type="InterPro" id="IPR036388">
    <property type="entry name" value="WH-like_DNA-bd_sf"/>
</dbReference>
<keyword evidence="4" id="KW-1185">Reference proteome</keyword>
<keyword evidence="3" id="KW-0378">Hydrolase</keyword>
<sequence length="540" mass="59509">MDNDDYTAKMTELIELMRVIGNDTQQFEVKECKRKISSTITETLSAFSNGNGGYIILGLSEKAGFTPVEDFDARAMQEALSQACEKLTPVVRPVIVTCPFEGANLVFAVIDEMLPREKPCFISSIGPHGGSYIRTGDGDRKMTTYEVDRLLEEQRQPEHDIAIVPEATLDDLNPTLLRALLERERERHPHVFADRSDEDMMLDLRILREPSTDEYAEDRQSCDDETRAHDTNRNDTATAPDTVAPDAIEPVQAAHRAHPTLAGLLAVGRYPQKFFPRLTVTVAVYPGTSRDEVFRGDAQLVASDTFTGPIPTMIDDTVASLMAWTAVPGTSSDAAPAQTAMYPQLVLREAVANALTHRDYSPDALGTPVHVDVFTDRIEVSNPGGLFGAVSKQRLTHEASTSTRNAFLFSLLQSAPSPDGGTVLRDNGTGYLRIGAALRSEAREPVRIENELDLFRVVIPGRVNDAALTERDFARRILHLLEREPSASVRDIIRELGLSPVAVAAGLRSLMNKGLVESGDAIPTPHKYYRLCTRDARARR</sequence>
<dbReference type="eggNOG" id="COG2865">
    <property type="taxonomic scope" value="Bacteria"/>
</dbReference>
<comment type="caution">
    <text evidence="3">The sequence shown here is derived from an EMBL/GenBank/DDBJ whole genome shotgun (WGS) entry which is preliminary data.</text>
</comment>
<dbReference type="EC" id="3.6.4.12" evidence="3"/>
<organism evidence="3 4">
    <name type="scientific">Bifidobacterium pullorum subsp. gallinarum</name>
    <dbReference type="NCBI Taxonomy" id="78344"/>
    <lineage>
        <taxon>Bacteria</taxon>
        <taxon>Bacillati</taxon>
        <taxon>Actinomycetota</taxon>
        <taxon>Actinomycetes</taxon>
        <taxon>Bifidobacteriales</taxon>
        <taxon>Bifidobacteriaceae</taxon>
        <taxon>Bifidobacterium</taxon>
    </lineage>
</organism>
<dbReference type="Gene3D" id="3.30.950.30">
    <property type="entry name" value="Schlafen, AAA domain"/>
    <property type="match status" value="1"/>
</dbReference>
<name>A0A087API6_9BIFI</name>
<dbReference type="EMBL" id="JGYX01000004">
    <property type="protein sequence ID" value="KFI60686.1"/>
    <property type="molecule type" value="Genomic_DNA"/>
</dbReference>
<dbReference type="InterPro" id="IPR011991">
    <property type="entry name" value="ArsR-like_HTH"/>
</dbReference>
<dbReference type="Pfam" id="PF13412">
    <property type="entry name" value="HTH_24"/>
    <property type="match status" value="1"/>
</dbReference>
<evidence type="ECO:0000256" key="1">
    <source>
        <dbReference type="SAM" id="MobiDB-lite"/>
    </source>
</evidence>
<dbReference type="InterPro" id="IPR038475">
    <property type="entry name" value="RecG_C_sf"/>
</dbReference>